<protein>
    <submittedName>
        <fullName evidence="1">Uncharacterized protein</fullName>
    </submittedName>
</protein>
<comment type="caution">
    <text evidence="1">The sequence shown here is derived from an EMBL/GenBank/DDBJ whole genome shotgun (WGS) entry which is preliminary data.</text>
</comment>
<evidence type="ECO:0000313" key="1">
    <source>
        <dbReference type="EMBL" id="KAJ2802136.1"/>
    </source>
</evidence>
<sequence>MNGHVAAAAVAAGYQSSYGLADGTSAAAGGMVGLIASPTATSWGPSPTSPLSSHSAVAAANAALAAGQQHQSPSAWYGSVYQQSPYSPTGHNMVMYHDSYAQSPSAAAAAAAAAAAYYPPRARLTTTLWEDEQTLVYQVDCRGICVARRHDDNMINGTKLLNVVGMSRGKRDGILKNEKGRRVVKVGPMHLKGVWIPFDRAQFLADQFKVIEALFPIFQPDPNSYLYGTIPMASPTSAAGLPTSDPYSAAAAAGYPQLARAQDAYDPSAVVAAAAAAAATGTSTPVSHSHTASLSQVIAAHHHQQQPAGHAHHHSMGPGPQQQQVATTQGLGINYIGSSAAAAAAAGRMPGMPAAGSYTEKSPRYTPYSPGFQAQGAKMPSGAGHKRGSVDHHYSQMHPGMPHSAKAALGQQQQDKGSDQDSGSSSLAMAAGGPVSAQQPGNMSSSYFEGLMAKGEQ</sequence>
<name>A0ACC1L616_9FUNG</name>
<accession>A0ACC1L616</accession>
<organism evidence="1 2">
    <name type="scientific">Coemansia helicoidea</name>
    <dbReference type="NCBI Taxonomy" id="1286919"/>
    <lineage>
        <taxon>Eukaryota</taxon>
        <taxon>Fungi</taxon>
        <taxon>Fungi incertae sedis</taxon>
        <taxon>Zoopagomycota</taxon>
        <taxon>Kickxellomycotina</taxon>
        <taxon>Kickxellomycetes</taxon>
        <taxon>Kickxellales</taxon>
        <taxon>Kickxellaceae</taxon>
        <taxon>Coemansia</taxon>
    </lineage>
</organism>
<proteinExistence type="predicted"/>
<gene>
    <name evidence="1" type="ORF">H4R21_002531</name>
</gene>
<reference evidence="1" key="1">
    <citation type="submission" date="2022-07" db="EMBL/GenBank/DDBJ databases">
        <title>Phylogenomic reconstructions and comparative analyses of Kickxellomycotina fungi.</title>
        <authorList>
            <person name="Reynolds N.K."/>
            <person name="Stajich J.E."/>
            <person name="Barry K."/>
            <person name="Grigoriev I.V."/>
            <person name="Crous P."/>
            <person name="Smith M.E."/>
        </authorList>
    </citation>
    <scope>NUCLEOTIDE SEQUENCE</scope>
    <source>
        <strain evidence="1">BCRC 34780</strain>
    </source>
</reference>
<evidence type="ECO:0000313" key="2">
    <source>
        <dbReference type="Proteomes" id="UP001140087"/>
    </source>
</evidence>
<dbReference type="Proteomes" id="UP001140087">
    <property type="component" value="Unassembled WGS sequence"/>
</dbReference>
<dbReference type="EMBL" id="JANBUN010000662">
    <property type="protein sequence ID" value="KAJ2802136.1"/>
    <property type="molecule type" value="Genomic_DNA"/>
</dbReference>
<keyword evidence="2" id="KW-1185">Reference proteome</keyword>